<dbReference type="GO" id="GO:0005524">
    <property type="term" value="F:ATP binding"/>
    <property type="evidence" value="ECO:0007669"/>
    <property type="project" value="UniProtKB-UniRule"/>
</dbReference>
<dbReference type="HAMAP" id="MF_00185">
    <property type="entry name" value="IPP_trans"/>
    <property type="match status" value="1"/>
</dbReference>
<feature type="binding site" evidence="10">
    <location>
        <begin position="2"/>
        <end position="9"/>
    </location>
    <ligand>
        <name>ATP</name>
        <dbReference type="ChEBI" id="CHEBI:30616"/>
    </ligand>
</feature>
<dbReference type="Gene3D" id="1.10.20.140">
    <property type="match status" value="1"/>
</dbReference>
<evidence type="ECO:0000256" key="2">
    <source>
        <dbReference type="ARBA" id="ARBA00003213"/>
    </source>
</evidence>
<dbReference type="EMBL" id="QQAX01000019">
    <property type="protein sequence ID" value="RDI41507.1"/>
    <property type="molecule type" value="Genomic_DNA"/>
</dbReference>
<dbReference type="GO" id="GO:0052381">
    <property type="term" value="F:tRNA dimethylallyltransferase activity"/>
    <property type="evidence" value="ECO:0007669"/>
    <property type="project" value="UniProtKB-UniRule"/>
</dbReference>
<dbReference type="InterPro" id="IPR039657">
    <property type="entry name" value="Dimethylallyltransferase"/>
</dbReference>
<organism evidence="14 15">
    <name type="scientific">Aquicella lusitana</name>
    <dbReference type="NCBI Taxonomy" id="254246"/>
    <lineage>
        <taxon>Bacteria</taxon>
        <taxon>Pseudomonadati</taxon>
        <taxon>Pseudomonadota</taxon>
        <taxon>Gammaproteobacteria</taxon>
        <taxon>Legionellales</taxon>
        <taxon>Coxiellaceae</taxon>
        <taxon>Aquicella</taxon>
    </lineage>
</organism>
<comment type="subunit">
    <text evidence="10">Monomer.</text>
</comment>
<dbReference type="GO" id="GO:0006400">
    <property type="term" value="P:tRNA modification"/>
    <property type="evidence" value="ECO:0007669"/>
    <property type="project" value="TreeGrafter"/>
</dbReference>
<dbReference type="AlphaFoldDB" id="A0A370GCT9"/>
<dbReference type="RefSeq" id="WP_232058673.1">
    <property type="nucleotide sequence ID" value="NZ_LR699114.1"/>
</dbReference>
<evidence type="ECO:0000313" key="14">
    <source>
        <dbReference type="EMBL" id="RDI41507.1"/>
    </source>
</evidence>
<evidence type="ECO:0000256" key="6">
    <source>
        <dbReference type="ARBA" id="ARBA00022741"/>
    </source>
</evidence>
<reference evidence="14 15" key="1">
    <citation type="submission" date="2018-07" db="EMBL/GenBank/DDBJ databases">
        <title>Genomic Encyclopedia of Type Strains, Phase IV (KMG-IV): sequencing the most valuable type-strain genomes for metagenomic binning, comparative biology and taxonomic classification.</title>
        <authorList>
            <person name="Goeker M."/>
        </authorList>
    </citation>
    <scope>NUCLEOTIDE SEQUENCE [LARGE SCALE GENOMIC DNA]</scope>
    <source>
        <strain evidence="14 15">DSM 16500</strain>
    </source>
</reference>
<feature type="region of interest" description="Interaction with substrate tRNA" evidence="10">
    <location>
        <begin position="151"/>
        <end position="155"/>
    </location>
</feature>
<dbReference type="InterPro" id="IPR018022">
    <property type="entry name" value="IPT"/>
</dbReference>
<dbReference type="InterPro" id="IPR027417">
    <property type="entry name" value="P-loop_NTPase"/>
</dbReference>
<sequence length="302" mass="33889">MGPTASGKTPLAVELVQRFPFEIISVDSAMVYKGMDIGTAKPDPDTLKIAPHRLIDILDPKEAYSAGQFRADALQEISSIFSQGKIPLLVGGTMLYFRVLTQGLAALPKANPDLRAELQAKAERFGWEALHAELMRIDPAAANRIHPHDAQRIQRALEVYRLTGRSITDQQATDTHPLADYAIRYIGLVPGDRARLHVRIAERFQGMLEQGLLDEVRYLYERGDLTADLPSIRSVNYRQVWEYFSGQTTYSQMCERAVAATRQLAKRQLTWLRSWQPAVMAVDSESPDLIEKVTVFLKNLGP</sequence>
<gene>
    <name evidence="10" type="primary">miaA</name>
    <name evidence="14" type="ORF">C8D86_11925</name>
</gene>
<proteinExistence type="inferred from homology"/>
<comment type="similarity">
    <text evidence="3 10 13">Belongs to the IPP transferase family.</text>
</comment>
<keyword evidence="8 10" id="KW-0460">Magnesium</keyword>
<dbReference type="FunFam" id="1.10.20.140:FF:000001">
    <property type="entry name" value="tRNA dimethylallyltransferase"/>
    <property type="match status" value="1"/>
</dbReference>
<evidence type="ECO:0000256" key="4">
    <source>
        <dbReference type="ARBA" id="ARBA00022679"/>
    </source>
</evidence>
<protein>
    <recommendedName>
        <fullName evidence="10">tRNA dimethylallyltransferase</fullName>
        <ecNumber evidence="10">2.5.1.75</ecNumber>
    </recommendedName>
    <alternativeName>
        <fullName evidence="10">Dimethylallyl diphosphate:tRNA dimethylallyltransferase</fullName>
        <shortName evidence="10">DMAPP:tRNA dimethylallyltransferase</shortName>
        <shortName evidence="10">DMATase</shortName>
    </alternativeName>
    <alternativeName>
        <fullName evidence="10">Isopentenyl-diphosphate:tRNA isopentenyltransferase</fullName>
        <shortName evidence="10">IPP transferase</shortName>
        <shortName evidence="10">IPPT</shortName>
        <shortName evidence="10">IPTase</shortName>
    </alternativeName>
</protein>
<feature type="region of interest" description="Interaction with substrate tRNA" evidence="10">
    <location>
        <begin position="27"/>
        <end position="30"/>
    </location>
</feature>
<name>A0A370GCT9_9COXI</name>
<evidence type="ECO:0000256" key="5">
    <source>
        <dbReference type="ARBA" id="ARBA00022694"/>
    </source>
</evidence>
<keyword evidence="5 10" id="KW-0819">tRNA processing</keyword>
<comment type="catalytic activity">
    <reaction evidence="9 10 11">
        <text>adenosine(37) in tRNA + dimethylallyl diphosphate = N(6)-dimethylallyladenosine(37) in tRNA + diphosphate</text>
        <dbReference type="Rhea" id="RHEA:26482"/>
        <dbReference type="Rhea" id="RHEA-COMP:10162"/>
        <dbReference type="Rhea" id="RHEA-COMP:10375"/>
        <dbReference type="ChEBI" id="CHEBI:33019"/>
        <dbReference type="ChEBI" id="CHEBI:57623"/>
        <dbReference type="ChEBI" id="CHEBI:74411"/>
        <dbReference type="ChEBI" id="CHEBI:74415"/>
        <dbReference type="EC" id="2.5.1.75"/>
    </reaction>
</comment>
<dbReference type="EC" id="2.5.1.75" evidence="10"/>
<evidence type="ECO:0000256" key="13">
    <source>
        <dbReference type="RuleBase" id="RU003785"/>
    </source>
</evidence>
<feature type="site" description="Interaction with substrate tRNA" evidence="10">
    <location>
        <position position="115"/>
    </location>
</feature>
<dbReference type="SUPFAM" id="SSF52540">
    <property type="entry name" value="P-loop containing nucleoside triphosphate hydrolases"/>
    <property type="match status" value="1"/>
</dbReference>
<comment type="caution">
    <text evidence="10">Lacks conserved residue(s) required for the propagation of feature annotation.</text>
</comment>
<dbReference type="PANTHER" id="PTHR11088">
    <property type="entry name" value="TRNA DIMETHYLALLYLTRANSFERASE"/>
    <property type="match status" value="1"/>
</dbReference>
<dbReference type="Proteomes" id="UP000254720">
    <property type="component" value="Unassembled WGS sequence"/>
</dbReference>
<dbReference type="Gene3D" id="3.40.50.300">
    <property type="entry name" value="P-loop containing nucleotide triphosphate hydrolases"/>
    <property type="match status" value="1"/>
</dbReference>
<evidence type="ECO:0000256" key="3">
    <source>
        <dbReference type="ARBA" id="ARBA00005842"/>
    </source>
</evidence>
<evidence type="ECO:0000256" key="9">
    <source>
        <dbReference type="ARBA" id="ARBA00049563"/>
    </source>
</evidence>
<evidence type="ECO:0000313" key="15">
    <source>
        <dbReference type="Proteomes" id="UP000254720"/>
    </source>
</evidence>
<feature type="binding site" evidence="10">
    <location>
        <begin position="4"/>
        <end position="9"/>
    </location>
    <ligand>
        <name>substrate</name>
    </ligand>
</feature>
<keyword evidence="7 10" id="KW-0067">ATP-binding</keyword>
<dbReference type="NCBIfam" id="TIGR00174">
    <property type="entry name" value="miaA"/>
    <property type="match status" value="1"/>
</dbReference>
<comment type="cofactor">
    <cofactor evidence="1 10">
        <name>Mg(2+)</name>
        <dbReference type="ChEBI" id="CHEBI:18420"/>
    </cofactor>
</comment>
<accession>A0A370GCT9</accession>
<evidence type="ECO:0000256" key="12">
    <source>
        <dbReference type="RuleBase" id="RU003784"/>
    </source>
</evidence>
<evidence type="ECO:0000256" key="10">
    <source>
        <dbReference type="HAMAP-Rule" id="MF_00185"/>
    </source>
</evidence>
<evidence type="ECO:0000256" key="8">
    <source>
        <dbReference type="ARBA" id="ARBA00022842"/>
    </source>
</evidence>
<evidence type="ECO:0000256" key="11">
    <source>
        <dbReference type="RuleBase" id="RU003783"/>
    </source>
</evidence>
<dbReference type="Pfam" id="PF01715">
    <property type="entry name" value="IPPT"/>
    <property type="match status" value="1"/>
</dbReference>
<feature type="site" description="Interaction with substrate tRNA" evidence="10">
    <location>
        <position position="93"/>
    </location>
</feature>
<dbReference type="PANTHER" id="PTHR11088:SF60">
    <property type="entry name" value="TRNA DIMETHYLALLYLTRANSFERASE"/>
    <property type="match status" value="1"/>
</dbReference>
<evidence type="ECO:0000256" key="7">
    <source>
        <dbReference type="ARBA" id="ARBA00022840"/>
    </source>
</evidence>
<comment type="function">
    <text evidence="2 10 12">Catalyzes the transfer of a dimethylallyl group onto the adenine at position 37 in tRNAs that read codons beginning with uridine, leading to the formation of N6-(dimethylallyl)adenosine (i(6)A).</text>
</comment>
<keyword evidence="6 10" id="KW-0547">Nucleotide-binding</keyword>
<keyword evidence="15" id="KW-1185">Reference proteome</keyword>
<keyword evidence="4 10" id="KW-0808">Transferase</keyword>
<evidence type="ECO:0000256" key="1">
    <source>
        <dbReference type="ARBA" id="ARBA00001946"/>
    </source>
</evidence>
<comment type="caution">
    <text evidence="14">The sequence shown here is derived from an EMBL/GenBank/DDBJ whole genome shotgun (WGS) entry which is preliminary data.</text>
</comment>